<evidence type="ECO:0000313" key="3">
    <source>
        <dbReference type="Proteomes" id="UP000237271"/>
    </source>
</evidence>
<gene>
    <name evidence="2" type="ORF">PHPALM_8565</name>
</gene>
<evidence type="ECO:0000313" key="2">
    <source>
        <dbReference type="EMBL" id="POM74478.1"/>
    </source>
</evidence>
<organism evidence="2 3">
    <name type="scientific">Phytophthora palmivora</name>
    <dbReference type="NCBI Taxonomy" id="4796"/>
    <lineage>
        <taxon>Eukaryota</taxon>
        <taxon>Sar</taxon>
        <taxon>Stramenopiles</taxon>
        <taxon>Oomycota</taxon>
        <taxon>Peronosporomycetes</taxon>
        <taxon>Peronosporales</taxon>
        <taxon>Peronosporaceae</taxon>
        <taxon>Phytophthora</taxon>
    </lineage>
</organism>
<keyword evidence="3" id="KW-1185">Reference proteome</keyword>
<comment type="caution">
    <text evidence="2">The sequence shown here is derived from an EMBL/GenBank/DDBJ whole genome shotgun (WGS) entry which is preliminary data.</text>
</comment>
<protein>
    <submittedName>
        <fullName evidence="2">Uncharacterized protein</fullName>
    </submittedName>
</protein>
<reference evidence="2 3" key="1">
    <citation type="journal article" date="2017" name="Genome Biol. Evol.">
        <title>Phytophthora megakarya and P. palmivora, closely related causal agents of cacao black pod rot, underwent increases in genome sizes and gene numbers by different mechanisms.</title>
        <authorList>
            <person name="Ali S.S."/>
            <person name="Shao J."/>
            <person name="Lary D.J."/>
            <person name="Kronmiller B."/>
            <person name="Shen D."/>
            <person name="Strem M.D."/>
            <person name="Amoako-Attah I."/>
            <person name="Akrofi A.Y."/>
            <person name="Begoude B.A."/>
            <person name="Ten Hoopen G.M."/>
            <person name="Coulibaly K."/>
            <person name="Kebe B.I."/>
            <person name="Melnick R.L."/>
            <person name="Guiltinan M.J."/>
            <person name="Tyler B.M."/>
            <person name="Meinhardt L.W."/>
            <person name="Bailey B.A."/>
        </authorList>
    </citation>
    <scope>NUCLEOTIDE SEQUENCE [LARGE SCALE GENOMIC DNA]</scope>
    <source>
        <strain evidence="3">sbr112.9</strain>
    </source>
</reference>
<dbReference type="Proteomes" id="UP000237271">
    <property type="component" value="Unassembled WGS sequence"/>
</dbReference>
<dbReference type="OrthoDB" id="118568at2759"/>
<feature type="region of interest" description="Disordered" evidence="1">
    <location>
        <begin position="304"/>
        <end position="335"/>
    </location>
</feature>
<feature type="compositionally biased region" description="Basic and acidic residues" evidence="1">
    <location>
        <begin position="318"/>
        <end position="328"/>
    </location>
</feature>
<evidence type="ECO:0000256" key="1">
    <source>
        <dbReference type="SAM" id="MobiDB-lite"/>
    </source>
</evidence>
<proteinExistence type="predicted"/>
<accession>A0A2P4Y9I7</accession>
<name>A0A2P4Y9I7_9STRA</name>
<dbReference type="EMBL" id="NCKW01004864">
    <property type="protein sequence ID" value="POM74478.1"/>
    <property type="molecule type" value="Genomic_DNA"/>
</dbReference>
<sequence length="467" mass="53538">MGLDEFKPGNTKRVKNAAISVFKEFLKSEHVEFDYVKQCIEEDATAIQYFRQSKMWLFELFPVQRHIVEAKVLCMGKALDSFCMKRDGKVFFVRFIRMKTSEEQGLSLFPDADFVTCPFHAIAMALITQAAPSAALIDNLPEVLAAAAPNLVPSTQLLREDHKVSKTLRGYDTQTKVKVLSLKLFDAETQDKIAGAQCFLFATGFKVKSSKCNLSQQRMDWVFVGWRRLLLKLERLWLSRWRGHHILLSVKTQNKKHKANREQAIASTNKPNNESKIINHQLSVIDRLMEHIDGQDERMDNLEAKIDGTTSDNKSKKRQQEPSHEQNKPKRRRGSLTHLHTTWFARYAQEPRWFAGALKRERSNSKQLVVPMKLFVADDLKYDPDAGDYRDRVLELGRKAEAAVLAFLSDRAIKSRGSTTVRKYLQELYASGSLNDLVAKHLRLCQCAAFNDPDRQDQLEPAHAKIM</sequence>
<dbReference type="AlphaFoldDB" id="A0A2P4Y9I7"/>
<feature type="region of interest" description="Disordered" evidence="1">
    <location>
        <begin position="253"/>
        <end position="273"/>
    </location>
</feature>